<dbReference type="InterPro" id="IPR000608">
    <property type="entry name" value="UBC"/>
</dbReference>
<evidence type="ECO:0000256" key="2">
    <source>
        <dbReference type="ARBA" id="ARBA00022786"/>
    </source>
</evidence>
<evidence type="ECO:0000313" key="6">
    <source>
        <dbReference type="Proteomes" id="UP000024533"/>
    </source>
</evidence>
<dbReference type="Gene3D" id="3.10.110.10">
    <property type="entry name" value="Ubiquitin Conjugating Enzyme"/>
    <property type="match status" value="1"/>
</dbReference>
<evidence type="ECO:0000313" key="5">
    <source>
        <dbReference type="EMBL" id="KDB27365.1"/>
    </source>
</evidence>
<feature type="domain" description="UBC core" evidence="4">
    <location>
        <begin position="458"/>
        <end position="619"/>
    </location>
</feature>
<dbReference type="SMART" id="SM00212">
    <property type="entry name" value="UBCc"/>
    <property type="match status" value="1"/>
</dbReference>
<dbReference type="HOGENOM" id="CLU_027204_0_0_1"/>
<accession>A0A059JHM6</accession>
<comment type="caution">
    <text evidence="5">The sequence shown here is derived from an EMBL/GenBank/DDBJ whole genome shotgun (WGS) entry which is preliminary data.</text>
</comment>
<dbReference type="Pfam" id="PF00179">
    <property type="entry name" value="UQ_con"/>
    <property type="match status" value="1"/>
</dbReference>
<dbReference type="EMBL" id="AOKY01000065">
    <property type="protein sequence ID" value="KDB27365.1"/>
    <property type="molecule type" value="Genomic_DNA"/>
</dbReference>
<feature type="region of interest" description="Disordered" evidence="3">
    <location>
        <begin position="174"/>
        <end position="198"/>
    </location>
</feature>
<dbReference type="STRING" id="1215338.A0A059JHM6"/>
<dbReference type="PROSITE" id="PS50127">
    <property type="entry name" value="UBC_2"/>
    <property type="match status" value="1"/>
</dbReference>
<name>A0A059JHM6_TRIIM</name>
<evidence type="ECO:0000259" key="4">
    <source>
        <dbReference type="PROSITE" id="PS50127"/>
    </source>
</evidence>
<dbReference type="Proteomes" id="UP000024533">
    <property type="component" value="Unassembled WGS sequence"/>
</dbReference>
<gene>
    <name evidence="5" type="ORF">H109_00845</name>
</gene>
<evidence type="ECO:0000256" key="1">
    <source>
        <dbReference type="ARBA" id="ARBA00022679"/>
    </source>
</evidence>
<reference evidence="5 6" key="1">
    <citation type="submission" date="2014-02" db="EMBL/GenBank/DDBJ databases">
        <title>The Genome Sequence of Trichophyton interdigitale MR816.</title>
        <authorList>
            <consortium name="The Broad Institute Genomics Platform"/>
            <person name="Cuomo C.A."/>
            <person name="White T.C."/>
            <person name="Graser Y."/>
            <person name="Martinez-Rossi N."/>
            <person name="Heitman J."/>
            <person name="Young S.K."/>
            <person name="Zeng Q."/>
            <person name="Gargeya S."/>
            <person name="Abouelleil A."/>
            <person name="Alvarado L."/>
            <person name="Chapman S.B."/>
            <person name="Gainer-Dewar J."/>
            <person name="Goldberg J."/>
            <person name="Griggs A."/>
            <person name="Gujja S."/>
            <person name="Hansen M."/>
            <person name="Howarth C."/>
            <person name="Imamovic A."/>
            <person name="Larimer J."/>
            <person name="Martinez D."/>
            <person name="Murphy C."/>
            <person name="Pearson M.D."/>
            <person name="Persinoti G."/>
            <person name="Poon T."/>
            <person name="Priest M."/>
            <person name="Roberts A.D."/>
            <person name="Saif S."/>
            <person name="Shea T.D."/>
            <person name="Sykes S.N."/>
            <person name="Wortman J."/>
            <person name="Nusbaum C."/>
            <person name="Birren B."/>
        </authorList>
    </citation>
    <scope>NUCLEOTIDE SEQUENCE [LARGE SCALE GENOMIC DNA]</scope>
    <source>
        <strain evidence="5 6">MR816</strain>
    </source>
</reference>
<dbReference type="OMA" id="WRNEPAY"/>
<keyword evidence="2" id="KW-0833">Ubl conjugation pathway</keyword>
<dbReference type="SUPFAM" id="SSF54495">
    <property type="entry name" value="UBC-like"/>
    <property type="match status" value="1"/>
</dbReference>
<keyword evidence="6" id="KW-1185">Reference proteome</keyword>
<evidence type="ECO:0000256" key="3">
    <source>
        <dbReference type="SAM" id="MobiDB-lite"/>
    </source>
</evidence>
<organism evidence="5 6">
    <name type="scientific">Trichophyton interdigitale (strain MR816)</name>
    <dbReference type="NCBI Taxonomy" id="1215338"/>
    <lineage>
        <taxon>Eukaryota</taxon>
        <taxon>Fungi</taxon>
        <taxon>Dikarya</taxon>
        <taxon>Ascomycota</taxon>
        <taxon>Pezizomycotina</taxon>
        <taxon>Eurotiomycetes</taxon>
        <taxon>Eurotiomycetidae</taxon>
        <taxon>Onygenales</taxon>
        <taxon>Arthrodermataceae</taxon>
        <taxon>Trichophyton</taxon>
    </lineage>
</organism>
<proteinExistence type="predicted"/>
<protein>
    <recommendedName>
        <fullName evidence="4">UBC core domain-containing protein</fullName>
    </recommendedName>
</protein>
<keyword evidence="1" id="KW-0808">Transferase</keyword>
<dbReference type="PANTHER" id="PTHR46116">
    <property type="entry name" value="(E3-INDEPENDENT) E2 UBIQUITIN-CONJUGATING ENZYME"/>
    <property type="match status" value="1"/>
</dbReference>
<dbReference type="OrthoDB" id="4172231at2759"/>
<dbReference type="AlphaFoldDB" id="A0A059JHM6"/>
<dbReference type="GO" id="GO:0016740">
    <property type="term" value="F:transferase activity"/>
    <property type="evidence" value="ECO:0007669"/>
    <property type="project" value="UniProtKB-KW"/>
</dbReference>
<feature type="region of interest" description="Disordered" evidence="3">
    <location>
        <begin position="1"/>
        <end position="55"/>
    </location>
</feature>
<dbReference type="PANTHER" id="PTHR46116:SF39">
    <property type="entry name" value="BACULOVIRAL IAP REPEAT-CONTAINING PROTEIN 6"/>
    <property type="match status" value="1"/>
</dbReference>
<dbReference type="InterPro" id="IPR016135">
    <property type="entry name" value="UBQ-conjugating_enzyme/RWD"/>
</dbReference>
<sequence>MSFFRSTIFRNRRGNNNNSGPPDEDRDSQHENKGHLAMRGGSKELGTPAPGEHPEDIEQNINAVQSFLATRLAMKCYSCASNITESFSVRDWIRRWSEGAKGNPAKGCYLCAATCSSCRTLTCLGCSNKVRNSKNPHEIEGYYMDWCCRDGRLFGIWLLLARYDRIEIRWQASSSVTENKQPPARNSHGPSQRKTQDARGIGYADDSMRRYSPFTAFFQDASGLPPVYSNRPLQFHGSDEKEDEFVAKVFDFVSRMIPGPMSKNIPPELHAMLQLGLLLDKVADLLRNDSLDDVTKRSHVYKAAFGLVSKLSSHPELIDLVKCARYHKQQTPGLEILSSSKSQQHDSPSLILGEKIASVGERLKQLARQSKIVLESAESQDLNTRSGEDLLLCCESILSLYSVISADQEDTGMRTRASPQEKWEAFHQEHGVSRDEGVFDRTHAYYSKAISMTYSSPGRIKRMVTEVANMSTSLPIGIFVKVSESRPDVMKCLIMGPPDSPYGYALFDFDLICPPAYPNQPPQVHCRTAVGKTINPNLHPDGKVCLSLLGTWRDGDAAAQWQPGKSTILSVLISIQAMIFTEDPWRNEPAYTSAVGTMADIRARRYVEKIQPQIVTAGMLNWLTQPRHRYGIWQKEIRAHFKYNKANILAKVDKWANENPVLRFRGIVQELKLAIEDINRR</sequence>